<protein>
    <submittedName>
        <fullName evidence="1">Uncharacterized protein</fullName>
    </submittedName>
</protein>
<sequence>MAGGTGLLNWFAESLNRALQAAESGGYEDGETGKGITYRTVKECADREVSRALSLGREKFKLEKNQVDFKKMQKIGDRIAKSLPDFSVGIGSEVVTKPAQVANAAFQKVMDVKIKREEFREHTNDREFALADATWPAQSFKQGLPMLVI</sequence>
<reference evidence="1" key="1">
    <citation type="submission" date="2021-02" db="EMBL/GenBank/DDBJ databases">
        <authorList>
            <person name="Dougan E. K."/>
            <person name="Rhodes N."/>
            <person name="Thang M."/>
            <person name="Chan C."/>
        </authorList>
    </citation>
    <scope>NUCLEOTIDE SEQUENCE</scope>
</reference>
<gene>
    <name evidence="1" type="ORF">SNAT2548_LOCUS18049</name>
</gene>
<dbReference type="AlphaFoldDB" id="A0A812P8Q1"/>
<keyword evidence="2" id="KW-1185">Reference proteome</keyword>
<proteinExistence type="predicted"/>
<organism evidence="1 2">
    <name type="scientific">Symbiodinium natans</name>
    <dbReference type="NCBI Taxonomy" id="878477"/>
    <lineage>
        <taxon>Eukaryota</taxon>
        <taxon>Sar</taxon>
        <taxon>Alveolata</taxon>
        <taxon>Dinophyceae</taxon>
        <taxon>Suessiales</taxon>
        <taxon>Symbiodiniaceae</taxon>
        <taxon>Symbiodinium</taxon>
    </lineage>
</organism>
<evidence type="ECO:0000313" key="1">
    <source>
        <dbReference type="EMBL" id="CAE7344524.1"/>
    </source>
</evidence>
<dbReference type="EMBL" id="CAJNDS010002132">
    <property type="protein sequence ID" value="CAE7344524.1"/>
    <property type="molecule type" value="Genomic_DNA"/>
</dbReference>
<dbReference type="Proteomes" id="UP000604046">
    <property type="component" value="Unassembled WGS sequence"/>
</dbReference>
<accession>A0A812P8Q1</accession>
<evidence type="ECO:0000313" key="2">
    <source>
        <dbReference type="Proteomes" id="UP000604046"/>
    </source>
</evidence>
<name>A0A812P8Q1_9DINO</name>
<comment type="caution">
    <text evidence="1">The sequence shown here is derived from an EMBL/GenBank/DDBJ whole genome shotgun (WGS) entry which is preliminary data.</text>
</comment>